<dbReference type="RefSeq" id="WP_407286028.1">
    <property type="nucleotide sequence ID" value="NZ_CP147982.1"/>
</dbReference>
<proteinExistence type="predicted"/>
<feature type="region of interest" description="Disordered" evidence="1">
    <location>
        <begin position="40"/>
        <end position="73"/>
    </location>
</feature>
<evidence type="ECO:0000313" key="4">
    <source>
        <dbReference type="EMBL" id="WXK76324.1"/>
    </source>
</evidence>
<dbReference type="CDD" id="cd07563">
    <property type="entry name" value="Peptidase_S41_IRBP"/>
    <property type="match status" value="1"/>
</dbReference>
<feature type="signal peptide" evidence="2">
    <location>
        <begin position="1"/>
        <end position="39"/>
    </location>
</feature>
<organism evidence="4 5">
    <name type="scientific">Streptomyces sirii</name>
    <dbReference type="NCBI Taxonomy" id="3127701"/>
    <lineage>
        <taxon>Bacteria</taxon>
        <taxon>Bacillati</taxon>
        <taxon>Actinomycetota</taxon>
        <taxon>Actinomycetes</taxon>
        <taxon>Kitasatosporales</taxon>
        <taxon>Streptomycetaceae</taxon>
        <taxon>Streptomyces</taxon>
    </lineage>
</organism>
<dbReference type="Pfam" id="PF03572">
    <property type="entry name" value="Peptidase_S41"/>
    <property type="match status" value="1"/>
</dbReference>
<feature type="chain" id="PRO_5045820867" evidence="2">
    <location>
        <begin position="40"/>
        <end position="513"/>
    </location>
</feature>
<dbReference type="InterPro" id="IPR028204">
    <property type="entry name" value="Tricorn_C1"/>
</dbReference>
<dbReference type="PANTHER" id="PTHR11261:SF3">
    <property type="entry name" value="RETINOL-BINDING PROTEIN 3"/>
    <property type="match status" value="1"/>
</dbReference>
<name>A0ABZ2QPX3_9ACTN</name>
<dbReference type="Proteomes" id="UP001626628">
    <property type="component" value="Chromosome"/>
</dbReference>
<dbReference type="SMART" id="SM00245">
    <property type="entry name" value="TSPc"/>
    <property type="match status" value="1"/>
</dbReference>
<feature type="domain" description="Tail specific protease" evidence="3">
    <location>
        <begin position="264"/>
        <end position="482"/>
    </location>
</feature>
<reference evidence="4 5" key="1">
    <citation type="submission" date="2024-03" db="EMBL/GenBank/DDBJ databases">
        <title>The complete genome of Streptomyces sirii sp.nov.</title>
        <authorList>
            <person name="Zakalyukina Y.V."/>
            <person name="Belik A.R."/>
            <person name="Biryukov M.V."/>
            <person name="Baturina O.A."/>
            <person name="Kabilov M.R."/>
        </authorList>
    </citation>
    <scope>NUCLEOTIDE SEQUENCE [LARGE SCALE GENOMIC DNA]</scope>
    <source>
        <strain evidence="4 5">BP-8</strain>
    </source>
</reference>
<evidence type="ECO:0000256" key="2">
    <source>
        <dbReference type="SAM" id="SignalP"/>
    </source>
</evidence>
<keyword evidence="5" id="KW-1185">Reference proteome</keyword>
<protein>
    <submittedName>
        <fullName evidence="4">S41 family peptidase</fullName>
    </submittedName>
</protein>
<feature type="region of interest" description="Disordered" evidence="1">
    <location>
        <begin position="374"/>
        <end position="395"/>
    </location>
</feature>
<dbReference type="EMBL" id="CP147982">
    <property type="protein sequence ID" value="WXK76324.1"/>
    <property type="molecule type" value="Genomic_DNA"/>
</dbReference>
<sequence>MNDRPGTDHRSRPGHPRRLCRSPLLLAAVAVSAALTATAACGGPPRADRSGPDGGAAPHDATADRSDRTSASSLEGVWRMDGYGTLVTIKGRSLQTYETTAGSCLPGAVTGTRAGDPDAAGRSRFAVPDSTPITVAPAGAGRARLSVEDNVGRRSLHRVDALPARCTQRPSRDPRAAFDVLWQTYAENYPFFRAKKIDWVAVRDRYRPRITAKTTDDELLAVFRKMIEPLHDAHTRVVAGPDRWFAGKRPGTVLPTPDSTGRIDKALAANLGPGAVQRHWAQGKLSYADLPGRIGYFRVTQFAGYTAKGDYAGDTAELDRALNSVFTRARTQGPTALRGLIIDVRLNGGGADPLGLRIASRLTDRPYLAYRKRARNDPRDPGRFTTPQPARIRPYHGPVYTGPIAFLTGRLTISAGETFTQSLMGRSPAPTRIGENTQGVFSDILDRRLPNGWTFGLPNEEFLTADGRTFDGPGIPPAIPTPVFTDEELSARRDSALTRAREFLAHPAPGGRR</sequence>
<evidence type="ECO:0000313" key="5">
    <source>
        <dbReference type="Proteomes" id="UP001626628"/>
    </source>
</evidence>
<dbReference type="SUPFAM" id="SSF52096">
    <property type="entry name" value="ClpP/crotonase"/>
    <property type="match status" value="1"/>
</dbReference>
<dbReference type="Pfam" id="PF14684">
    <property type="entry name" value="Tricorn_C1"/>
    <property type="match status" value="1"/>
</dbReference>
<dbReference type="Gene3D" id="3.90.226.10">
    <property type="entry name" value="2-enoyl-CoA Hydratase, Chain A, domain 1"/>
    <property type="match status" value="1"/>
</dbReference>
<evidence type="ECO:0000259" key="3">
    <source>
        <dbReference type="SMART" id="SM00245"/>
    </source>
</evidence>
<accession>A0ABZ2QPX3</accession>
<gene>
    <name evidence="4" type="ORF">WAB15_10185</name>
</gene>
<evidence type="ECO:0000256" key="1">
    <source>
        <dbReference type="SAM" id="MobiDB-lite"/>
    </source>
</evidence>
<dbReference type="InterPro" id="IPR029045">
    <property type="entry name" value="ClpP/crotonase-like_dom_sf"/>
</dbReference>
<dbReference type="InterPro" id="IPR005151">
    <property type="entry name" value="Tail-specific_protease"/>
</dbReference>
<dbReference type="PANTHER" id="PTHR11261">
    <property type="entry name" value="INTERPHOTORECEPTOR RETINOID-BINDING PROTEIN"/>
    <property type="match status" value="1"/>
</dbReference>
<keyword evidence="2" id="KW-0732">Signal</keyword>
<dbReference type="Gene3D" id="3.30.750.44">
    <property type="match status" value="1"/>
</dbReference>